<proteinExistence type="predicted"/>
<dbReference type="InterPro" id="IPR013785">
    <property type="entry name" value="Aldolase_TIM"/>
</dbReference>
<dbReference type="Proteomes" id="UP000189229">
    <property type="component" value="Unassembled WGS sequence"/>
</dbReference>
<organism evidence="1 2">
    <name type="scientific">Mycobacterium kansasii</name>
    <dbReference type="NCBI Taxonomy" id="1768"/>
    <lineage>
        <taxon>Bacteria</taxon>
        <taxon>Bacillati</taxon>
        <taxon>Actinomycetota</taxon>
        <taxon>Actinomycetes</taxon>
        <taxon>Mycobacteriales</taxon>
        <taxon>Mycobacteriaceae</taxon>
        <taxon>Mycobacterium</taxon>
    </lineage>
</organism>
<evidence type="ECO:0000313" key="1">
    <source>
        <dbReference type="EMBL" id="OOK66803.1"/>
    </source>
</evidence>
<evidence type="ECO:0000313" key="2">
    <source>
        <dbReference type="Proteomes" id="UP000189229"/>
    </source>
</evidence>
<dbReference type="GO" id="GO:0000162">
    <property type="term" value="P:L-tryptophan biosynthetic process"/>
    <property type="evidence" value="ECO:0007669"/>
    <property type="project" value="UniProtKB-UniPathway"/>
</dbReference>
<reference evidence="1 2" key="1">
    <citation type="submission" date="2017-02" db="EMBL/GenBank/DDBJ databases">
        <title>Complete genome sequences of Mycobacterium kansasii strains isolated from rhesus macaques.</title>
        <authorList>
            <person name="Panda A."/>
            <person name="Nagaraj S."/>
            <person name="Zhao X."/>
            <person name="Tettelin H."/>
            <person name="Detolla L.J."/>
        </authorList>
    </citation>
    <scope>NUCLEOTIDE SEQUENCE [LARGE SCALE GENOMIC DNA]</scope>
    <source>
        <strain evidence="1 2">11-3813</strain>
    </source>
</reference>
<comment type="caution">
    <text evidence="1">The sequence shown here is derived from an EMBL/GenBank/DDBJ whole genome shotgun (WGS) entry which is preliminary data.</text>
</comment>
<dbReference type="Gene3D" id="3.20.20.70">
    <property type="entry name" value="Aldolase class I"/>
    <property type="match status" value="1"/>
</dbReference>
<gene>
    <name evidence="1" type="ORF">BZL30_8149</name>
</gene>
<sequence>MNVIAIGCGARVTVVTVGDRWGPLGSVGVRWGPLGKETAGMSPATVLDSILEGVRADVAAREARISLPEIKAAAAAAPPPLDVMAALRAPGIGVIAEVKRASRRRARWRPSPIRRNWLGPTKTAAPASSAC</sequence>
<name>A0A1V3WII6_MYCKA</name>
<dbReference type="AlphaFoldDB" id="A0A1V3WII6"/>
<accession>A0A1V3WII6</accession>
<protein>
    <submittedName>
        <fullName evidence="1">Indole-3-glycerol phosphate synthase family protein</fullName>
    </submittedName>
</protein>
<dbReference type="UniPathway" id="UPA00035">
    <property type="reaction ID" value="UER00043"/>
</dbReference>
<dbReference type="EMBL" id="MVBM01000009">
    <property type="protein sequence ID" value="OOK66803.1"/>
    <property type="molecule type" value="Genomic_DNA"/>
</dbReference>
<dbReference type="SUPFAM" id="SSF51366">
    <property type="entry name" value="Ribulose-phoshate binding barrel"/>
    <property type="match status" value="1"/>
</dbReference>
<dbReference type="InterPro" id="IPR011060">
    <property type="entry name" value="RibuloseP-bd_barrel"/>
</dbReference>